<feature type="region of interest" description="Disordered" evidence="1">
    <location>
        <begin position="320"/>
        <end position="341"/>
    </location>
</feature>
<dbReference type="EMBL" id="BAABLM010000005">
    <property type="protein sequence ID" value="GAA4678780.1"/>
    <property type="molecule type" value="Genomic_DNA"/>
</dbReference>
<feature type="signal peptide" evidence="2">
    <location>
        <begin position="1"/>
        <end position="29"/>
    </location>
</feature>
<evidence type="ECO:0008006" key="5">
    <source>
        <dbReference type="Google" id="ProtNLM"/>
    </source>
</evidence>
<feature type="region of interest" description="Disordered" evidence="1">
    <location>
        <begin position="355"/>
        <end position="376"/>
    </location>
</feature>
<evidence type="ECO:0000313" key="4">
    <source>
        <dbReference type="Proteomes" id="UP001501295"/>
    </source>
</evidence>
<keyword evidence="4" id="KW-1185">Reference proteome</keyword>
<dbReference type="Proteomes" id="UP001501295">
    <property type="component" value="Unassembled WGS sequence"/>
</dbReference>
<gene>
    <name evidence="3" type="ORF">GCM10025780_24620</name>
</gene>
<dbReference type="RefSeq" id="WP_345376189.1">
    <property type="nucleotide sequence ID" value="NZ_BAABLM010000005.1"/>
</dbReference>
<evidence type="ECO:0000256" key="2">
    <source>
        <dbReference type="SAM" id="SignalP"/>
    </source>
</evidence>
<organism evidence="3 4">
    <name type="scientific">Frondihabitans cladoniiphilus</name>
    <dbReference type="NCBI Taxonomy" id="715785"/>
    <lineage>
        <taxon>Bacteria</taxon>
        <taxon>Bacillati</taxon>
        <taxon>Actinomycetota</taxon>
        <taxon>Actinomycetes</taxon>
        <taxon>Micrococcales</taxon>
        <taxon>Microbacteriaceae</taxon>
        <taxon>Frondihabitans</taxon>
    </lineage>
</organism>
<name>A0ABP8W4Z4_9MICO</name>
<feature type="chain" id="PRO_5046851920" description="Bacterial Ig domain-containing protein" evidence="2">
    <location>
        <begin position="30"/>
        <end position="1175"/>
    </location>
</feature>
<comment type="caution">
    <text evidence="3">The sequence shown here is derived from an EMBL/GenBank/DDBJ whole genome shotgun (WGS) entry which is preliminary data.</text>
</comment>
<accession>A0ABP8W4Z4</accession>
<keyword evidence="2" id="KW-0732">Signal</keyword>
<sequence>MNIAKTGAAFGLAALTLASSLSIGEMANAASAKDPKAKSSKVATPNATMRGKLITPLGDGRYHYIIGGYSSVTAQKVGTLSDAVREAATLTLPAKGSTGSIPTADGLCLGVDNFSTDGPTTSPYLRANERCNLTEALFGWDGQGNLTNAAWSGYRMSHWGTPSSGGSTVMNWTRTGTLKPAPEYLEDYVPPVVSTTQGVYNMTSVPDQGSTFATGTTGKVSFVSQPTTGATVLPLKANEKYSWTVTLPAGLEVDNLPADRADSSWKREYSRGTAGGKNTVTLTMTRLGSTDSAVSRHAVEFPVVAKAGLANNAQVSATFSPPAGYSSSSSTSTSNVRVDTTQSTTMGVYNHYAEPDAEGKYRPGRTGKVKFDSQPTANATPVKLRVNESITWTTTLPVGLKPIDLPKSSSNTYWRHVWSETTTAGATTVTHTVTRLSGEDNSVANWDNEFKVVGEAGLADNARVSTSVTLPAGYASASPNGSSTVKSAETFTATLGIHDHSVKPDQGTVFSPGTVGHVDMKSNASSDATGVWMTTGETLTYTTVLPSGLRPGTLPAASSGGGFNHTWASSTENGVTSVTHTITRTGAGLNVTERNFANRFEVVAEANLTDGAAVTTTFTPPAGFASSNVSRTSTVQVDTTQNTTLGVHNHTVTPVGGTTFKPGTKGHVNFDPQPAANRTKITIPGNGSISWATTLPTGLKPGTLPEDNATATWRHTYTATTTGGVATVTHTMTNLTANAIDVTNPGDNNRFEVEAEATLTDGATVSTTFTPPAGFISSSATGSSTVRFESQEVVTPEPIVVNSGQQAGTYTPGTNTLSGTATEGATISAKNVGPNGNWNVGMGTATVKDGAWSLPARNWGPTNTYYVVVTQTRADGSTTEERFTSAPAITNQPIAVTSGQQDGTYTPGTNTLSGTATEGATITAKNVGPNGNWNVGMGTATVKDGAWSLPARNWGPTNTYYVVVTQTRADGSTTEERFTSAPIVTNVPVAVTSIADQETYRPGQNVLKGTGTKGATIKVTDVGPQGTWDNDLGSATVDDKTGAWQVPARNWGPSNDYYIKVTQTNPDKTTSEELLTVLAPRFQPLVMTSPAVGDMYENGVAAHFEGTTTPFATVTVRSAQTSAVYKTVEADKNGVWKFDRRWGTDHRYVLIVESVAPAGDDEITDFTWTTASATD</sequence>
<proteinExistence type="predicted"/>
<evidence type="ECO:0000313" key="3">
    <source>
        <dbReference type="EMBL" id="GAA4678780.1"/>
    </source>
</evidence>
<protein>
    <recommendedName>
        <fullName evidence="5">Bacterial Ig domain-containing protein</fullName>
    </recommendedName>
</protein>
<reference evidence="4" key="1">
    <citation type="journal article" date="2019" name="Int. J. Syst. Evol. Microbiol.">
        <title>The Global Catalogue of Microorganisms (GCM) 10K type strain sequencing project: providing services to taxonomists for standard genome sequencing and annotation.</title>
        <authorList>
            <consortium name="The Broad Institute Genomics Platform"/>
            <consortium name="The Broad Institute Genome Sequencing Center for Infectious Disease"/>
            <person name="Wu L."/>
            <person name="Ma J."/>
        </authorList>
    </citation>
    <scope>NUCLEOTIDE SEQUENCE [LARGE SCALE GENOMIC DNA]</scope>
    <source>
        <strain evidence="4">JCM 18956</strain>
    </source>
</reference>
<evidence type="ECO:0000256" key="1">
    <source>
        <dbReference type="SAM" id="MobiDB-lite"/>
    </source>
</evidence>